<dbReference type="EMBL" id="CAJVQB010009249">
    <property type="protein sequence ID" value="CAG8728201.1"/>
    <property type="molecule type" value="Genomic_DNA"/>
</dbReference>
<evidence type="ECO:0000313" key="2">
    <source>
        <dbReference type="EMBL" id="CAG8728201.1"/>
    </source>
</evidence>
<organism evidence="2 3">
    <name type="scientific">Gigaspora margarita</name>
    <dbReference type="NCBI Taxonomy" id="4874"/>
    <lineage>
        <taxon>Eukaryota</taxon>
        <taxon>Fungi</taxon>
        <taxon>Fungi incertae sedis</taxon>
        <taxon>Mucoromycota</taxon>
        <taxon>Glomeromycotina</taxon>
        <taxon>Glomeromycetes</taxon>
        <taxon>Diversisporales</taxon>
        <taxon>Gigasporaceae</taxon>
        <taxon>Gigaspora</taxon>
    </lineage>
</organism>
<gene>
    <name evidence="2" type="ORF">GMARGA_LOCUS14140</name>
</gene>
<comment type="caution">
    <text evidence="2">The sequence shown here is derived from an EMBL/GenBank/DDBJ whole genome shotgun (WGS) entry which is preliminary data.</text>
</comment>
<feature type="region of interest" description="Disordered" evidence="1">
    <location>
        <begin position="235"/>
        <end position="259"/>
    </location>
</feature>
<proteinExistence type="predicted"/>
<evidence type="ECO:0000313" key="3">
    <source>
        <dbReference type="Proteomes" id="UP000789901"/>
    </source>
</evidence>
<protein>
    <submittedName>
        <fullName evidence="2">35985_t:CDS:1</fullName>
    </submittedName>
</protein>
<evidence type="ECO:0000256" key="1">
    <source>
        <dbReference type="SAM" id="MobiDB-lite"/>
    </source>
</evidence>
<sequence>MLEKNIVETVVEEVVQNLRVFQKKQRKHGLCLCYLCRCRGHLVHSCPYVKDQGHDRSLNYKTMDIWHIELEKKDCKGLKYGAKTSYESNRIENRRLTECKEALDATCSTWLQKVEMFRSRICESKSKESLLERKDEVNIKNREIRNDQTRNNNIAQLVEIGIRGDDLDRSESAISLGDDVEPKKLMDSDEKGINESNKKKVIISLITRKEICQTNIQEMKYLPESDKKEMIAKADDTNKEAEKDKDVVDNNVDEKRNKKNVDKNKGELAKGSIDTCSYSNLISIDYANRIGLNWKYQNKEISLGCLDDVAVGNILEVNVVMCGIEYQGNECYYTIESGNRKVTFVNIIEEDRGINVGCNFEDEVIGVLAH</sequence>
<dbReference type="Proteomes" id="UP000789901">
    <property type="component" value="Unassembled WGS sequence"/>
</dbReference>
<feature type="non-terminal residue" evidence="2">
    <location>
        <position position="370"/>
    </location>
</feature>
<name>A0ABN7V4P2_GIGMA</name>
<reference evidence="2 3" key="1">
    <citation type="submission" date="2021-06" db="EMBL/GenBank/DDBJ databases">
        <authorList>
            <person name="Kallberg Y."/>
            <person name="Tangrot J."/>
            <person name="Rosling A."/>
        </authorList>
    </citation>
    <scope>NUCLEOTIDE SEQUENCE [LARGE SCALE GENOMIC DNA]</scope>
    <source>
        <strain evidence="2 3">120-4 pot B 10/14</strain>
    </source>
</reference>
<accession>A0ABN7V4P2</accession>
<keyword evidence="3" id="KW-1185">Reference proteome</keyword>